<keyword evidence="3 15" id="KW-0813">Transport</keyword>
<dbReference type="GO" id="GO:0046961">
    <property type="term" value="F:proton-transporting ATPase activity, rotational mechanism"/>
    <property type="evidence" value="ECO:0007669"/>
    <property type="project" value="TreeGrafter"/>
</dbReference>
<evidence type="ECO:0000313" key="18">
    <source>
        <dbReference type="EMBL" id="MBJ3774268.1"/>
    </source>
</evidence>
<evidence type="ECO:0000256" key="3">
    <source>
        <dbReference type="ARBA" id="ARBA00022448"/>
    </source>
</evidence>
<dbReference type="GO" id="GO:0045259">
    <property type="term" value="C:proton-transporting ATP synthase complex"/>
    <property type="evidence" value="ECO:0007669"/>
    <property type="project" value="UniProtKB-KW"/>
</dbReference>
<keyword evidence="4 15" id="KW-1003">Cell membrane</keyword>
<keyword evidence="9 15" id="KW-0406">Ion transport</keyword>
<evidence type="ECO:0000313" key="19">
    <source>
        <dbReference type="Proteomes" id="UP000609531"/>
    </source>
</evidence>
<keyword evidence="17" id="KW-0175">Coiled coil</keyword>
<name>A0A934MED4_9HYPH</name>
<keyword evidence="5 15" id="KW-0138">CF(0)</keyword>
<evidence type="ECO:0000256" key="8">
    <source>
        <dbReference type="ARBA" id="ARBA00022989"/>
    </source>
</evidence>
<protein>
    <recommendedName>
        <fullName evidence="15">ATP synthase subunit b</fullName>
    </recommendedName>
    <alternativeName>
        <fullName evidence="15">ATP synthase F(0) sector subunit b</fullName>
    </alternativeName>
    <alternativeName>
        <fullName evidence="15">ATPase subunit I</fullName>
    </alternativeName>
    <alternativeName>
        <fullName evidence="15">F-type ATPase subunit b</fullName>
        <shortName evidence="15">F-ATPase subunit b</shortName>
    </alternativeName>
</protein>
<dbReference type="CDD" id="cd06503">
    <property type="entry name" value="ATP-synt_Fo_b"/>
    <property type="match status" value="1"/>
</dbReference>
<dbReference type="Proteomes" id="UP000609531">
    <property type="component" value="Unassembled WGS sequence"/>
</dbReference>
<proteinExistence type="inferred from homology"/>
<comment type="caution">
    <text evidence="18">The sequence shown here is derived from an EMBL/GenBank/DDBJ whole genome shotgun (WGS) entry which is preliminary data.</text>
</comment>
<evidence type="ECO:0000256" key="10">
    <source>
        <dbReference type="ARBA" id="ARBA00023136"/>
    </source>
</evidence>
<evidence type="ECO:0000256" key="2">
    <source>
        <dbReference type="ARBA" id="ARBA00005513"/>
    </source>
</evidence>
<evidence type="ECO:0000256" key="14">
    <source>
        <dbReference type="ARBA" id="ARBA00025830"/>
    </source>
</evidence>
<comment type="subunit">
    <text evidence="14 15">F-type ATPases have 2 components, F(1) - the catalytic core - and F(0) - the membrane proton channel. F(1) has five subunits: alpha(3), beta(3), gamma(1), delta(1), epsilon(1). F(0) has three main subunits: a(1), b(2) and c(10-14). The alpha and beta chains form an alternating ring which encloses part of the gamma chain. F(1) is attached to F(0) by a central stalk formed by the gamma and epsilon chains, while a peripheral stalk is formed by the delta and b chains.</text>
</comment>
<dbReference type="InterPro" id="IPR050059">
    <property type="entry name" value="ATP_synthase_B_chain"/>
</dbReference>
<dbReference type="GO" id="GO:0046933">
    <property type="term" value="F:proton-transporting ATP synthase activity, rotational mechanism"/>
    <property type="evidence" value="ECO:0007669"/>
    <property type="project" value="UniProtKB-UniRule"/>
</dbReference>
<dbReference type="HAMAP" id="MF_01398">
    <property type="entry name" value="ATP_synth_b_bprime"/>
    <property type="match status" value="1"/>
</dbReference>
<evidence type="ECO:0000256" key="4">
    <source>
        <dbReference type="ARBA" id="ARBA00022475"/>
    </source>
</evidence>
<keyword evidence="7 15" id="KW-0375">Hydrogen ion transport</keyword>
<dbReference type="InterPro" id="IPR002146">
    <property type="entry name" value="ATP_synth_b/b'su_bac/chlpt"/>
</dbReference>
<accession>A0A934MED4</accession>
<keyword evidence="19" id="KW-1185">Reference proteome</keyword>
<comment type="function">
    <text evidence="13">Component of the F(0) channel, it forms part of the peripheral stalk, linking F(1) to F(0). The b'-subunit is a diverged and duplicated form of b found in plants and photosynthetic bacteria.</text>
</comment>
<comment type="subcellular location">
    <subcellularLocation>
        <location evidence="1">Cell inner membrane</location>
        <topology evidence="1">Single-pass membrane protein</topology>
    </subcellularLocation>
    <subcellularLocation>
        <location evidence="15">Cell membrane</location>
        <topology evidence="15">Single-pass membrane protein</topology>
    </subcellularLocation>
</comment>
<reference evidence="18" key="1">
    <citation type="submission" date="2020-12" db="EMBL/GenBank/DDBJ databases">
        <title>Bacterial taxonomy.</title>
        <authorList>
            <person name="Pan X."/>
        </authorList>
    </citation>
    <scope>NUCLEOTIDE SEQUENCE</scope>
    <source>
        <strain evidence="18">B2012</strain>
    </source>
</reference>
<comment type="function">
    <text evidence="12 15">F(1)F(0) ATP synthase produces ATP from ADP in the presence of a proton or sodium gradient. F-type ATPases consist of two structural domains, F(1) containing the extramembraneous catalytic core and F(0) containing the membrane proton channel, linked together by a central stalk and a peripheral stalk. During catalysis, ATP synthesis in the catalytic domain of F(1) is coupled via a rotary mechanism of the central stalk subunits to proton translocation.</text>
</comment>
<dbReference type="GO" id="GO:0005886">
    <property type="term" value="C:plasma membrane"/>
    <property type="evidence" value="ECO:0007669"/>
    <property type="project" value="UniProtKB-SubCell"/>
</dbReference>
<dbReference type="AlphaFoldDB" id="A0A934MED4"/>
<dbReference type="PANTHER" id="PTHR33445:SF1">
    <property type="entry name" value="ATP SYNTHASE SUBUNIT B"/>
    <property type="match status" value="1"/>
</dbReference>
<evidence type="ECO:0000256" key="12">
    <source>
        <dbReference type="ARBA" id="ARBA00025198"/>
    </source>
</evidence>
<evidence type="ECO:0000256" key="16">
    <source>
        <dbReference type="RuleBase" id="RU003848"/>
    </source>
</evidence>
<gene>
    <name evidence="15" type="primary">atpF</name>
    <name evidence="18" type="ORF">JCR33_01120</name>
</gene>
<evidence type="ECO:0000256" key="17">
    <source>
        <dbReference type="SAM" id="Coils"/>
    </source>
</evidence>
<sequence length="161" mass="17993">MFSTDTFWAFIGLVLFFVVVVAVGAPRKILAMLDTRTDRIRTELDEARKSREEALALLAEYQRRRRDAEAEAEAILEEARKEARRMTEEASEKLKDMVERRTKAAEAKIAHAESQAISEVRGRATDLAVAAAANLLAKKVSGTVATKMIDDSISTVRQRLN</sequence>
<evidence type="ECO:0000256" key="7">
    <source>
        <dbReference type="ARBA" id="ARBA00022781"/>
    </source>
</evidence>
<comment type="similarity">
    <text evidence="2 15 16">Belongs to the ATPase B chain family.</text>
</comment>
<feature type="coiled-coil region" evidence="17">
    <location>
        <begin position="44"/>
        <end position="115"/>
    </location>
</feature>
<organism evidence="18 19">
    <name type="scientific">Acuticoccus mangrovi</name>
    <dbReference type="NCBI Taxonomy" id="2796142"/>
    <lineage>
        <taxon>Bacteria</taxon>
        <taxon>Pseudomonadati</taxon>
        <taxon>Pseudomonadota</taxon>
        <taxon>Alphaproteobacteria</taxon>
        <taxon>Hyphomicrobiales</taxon>
        <taxon>Amorphaceae</taxon>
        <taxon>Acuticoccus</taxon>
    </lineage>
</organism>
<evidence type="ECO:0000256" key="1">
    <source>
        <dbReference type="ARBA" id="ARBA00004377"/>
    </source>
</evidence>
<dbReference type="RefSeq" id="WP_198880159.1">
    <property type="nucleotide sequence ID" value="NZ_JAEKJA010000001.1"/>
</dbReference>
<dbReference type="Pfam" id="PF00430">
    <property type="entry name" value="ATP-synt_B"/>
    <property type="match status" value="1"/>
</dbReference>
<evidence type="ECO:0000256" key="11">
    <source>
        <dbReference type="ARBA" id="ARBA00023310"/>
    </source>
</evidence>
<keyword evidence="8 15" id="KW-1133">Transmembrane helix</keyword>
<evidence type="ECO:0000256" key="5">
    <source>
        <dbReference type="ARBA" id="ARBA00022547"/>
    </source>
</evidence>
<keyword evidence="10 15" id="KW-0472">Membrane</keyword>
<evidence type="ECO:0000256" key="13">
    <source>
        <dbReference type="ARBA" id="ARBA00025614"/>
    </source>
</evidence>
<feature type="transmembrane region" description="Helical" evidence="15">
    <location>
        <begin position="6"/>
        <end position="26"/>
    </location>
</feature>
<keyword evidence="11 15" id="KW-0066">ATP synthesis</keyword>
<keyword evidence="6 15" id="KW-0812">Transmembrane</keyword>
<evidence type="ECO:0000256" key="9">
    <source>
        <dbReference type="ARBA" id="ARBA00023065"/>
    </source>
</evidence>
<evidence type="ECO:0000256" key="15">
    <source>
        <dbReference type="HAMAP-Rule" id="MF_01398"/>
    </source>
</evidence>
<evidence type="ECO:0000256" key="6">
    <source>
        <dbReference type="ARBA" id="ARBA00022692"/>
    </source>
</evidence>
<dbReference type="PANTHER" id="PTHR33445">
    <property type="entry name" value="ATP SYNTHASE SUBUNIT B', CHLOROPLASTIC"/>
    <property type="match status" value="1"/>
</dbReference>
<dbReference type="EMBL" id="JAEKJA010000001">
    <property type="protein sequence ID" value="MBJ3774268.1"/>
    <property type="molecule type" value="Genomic_DNA"/>
</dbReference>